<dbReference type="PANTHER" id="PTHR43037">
    <property type="entry name" value="UNNAMED PRODUCT-RELATED"/>
    <property type="match status" value="1"/>
</dbReference>
<dbReference type="EMBL" id="CP165727">
    <property type="protein sequence ID" value="XDV62104.1"/>
    <property type="molecule type" value="Genomic_DNA"/>
</dbReference>
<feature type="signal peptide" evidence="3">
    <location>
        <begin position="1"/>
        <end position="36"/>
    </location>
</feature>
<evidence type="ECO:0000256" key="2">
    <source>
        <dbReference type="ARBA" id="ARBA00022801"/>
    </source>
</evidence>
<accession>A0AB39XW51</accession>
<keyword evidence="2" id="KW-0378">Hydrolase</keyword>
<reference evidence="4" key="1">
    <citation type="submission" date="2024-08" db="EMBL/GenBank/DDBJ databases">
        <authorList>
            <person name="Yu S.T."/>
        </authorList>
    </citation>
    <scope>NUCLEOTIDE SEQUENCE</scope>
    <source>
        <strain evidence="4">R33</strain>
    </source>
</reference>
<sequence>MNSFLGRPGVRGRAAAVLAAALLGALVAVPAPRATAVPPVPGELKSYAVDGVYSAGISSGGYMATQLHVAYSGTFDGSAVFASGPYHCARNNLDTALNACMNTTQDPQLAQLEQTTVDRAAQGAIDDVAGLSGDPVYLFSGTGDATVKQPVVSALADYYAHFGANVLYDKGTAAGHAWISPLGPNACTATATPFINNCGIDAERTFLGHLLGSVKAPAAAPGGSLIRFDQNRYVPGGRAKAVSMDETGFVYVPQSCANNATCKVVVALHGCKQGYSYQGFGTTFLDKAHLNEHADTNDLIVLYPQAIPTTTLDNPNGCWNWWGYLGDSAYSRHGGKQIEAIMSMVRALGGGGGETPPGGGSVTLSSIDAEDGYTKAAADGSGAAVGTLEGTFGLALGRGTDAKFNRTVLSFDTSAIPADKTITRAYVTLTRSSGSGDPWASPVGNRLLVDVQNGCLGGCSVAPSDWAAPATAQGAAEVASFTTGSKASTNLSPAGLGAVNRSGRTQIRLRFERNQTAFAHLFVNRNTRATLTVEYR</sequence>
<keyword evidence="1 3" id="KW-0732">Signal</keyword>
<name>A0AB39XW51_9ACTN</name>
<dbReference type="InterPro" id="IPR050955">
    <property type="entry name" value="Plant_Biomass_Hydrol_Est"/>
</dbReference>
<proteinExistence type="predicted"/>
<dbReference type="GO" id="GO:0016787">
    <property type="term" value="F:hydrolase activity"/>
    <property type="evidence" value="ECO:0007669"/>
    <property type="project" value="UniProtKB-KW"/>
</dbReference>
<dbReference type="RefSeq" id="WP_369776822.1">
    <property type="nucleotide sequence ID" value="NZ_CP165727.1"/>
</dbReference>
<dbReference type="SUPFAM" id="SSF53474">
    <property type="entry name" value="alpha/beta-Hydrolases"/>
    <property type="match status" value="1"/>
</dbReference>
<dbReference type="Gene3D" id="3.40.50.1820">
    <property type="entry name" value="alpha/beta hydrolase"/>
    <property type="match status" value="2"/>
</dbReference>
<gene>
    <name evidence="4" type="ORF">AB5J51_03725</name>
</gene>
<feature type="chain" id="PRO_5044218697" evidence="3">
    <location>
        <begin position="37"/>
        <end position="536"/>
    </location>
</feature>
<protein>
    <submittedName>
        <fullName evidence="4">PHB depolymerase family esterase</fullName>
    </submittedName>
</protein>
<dbReference type="InterPro" id="IPR029058">
    <property type="entry name" value="AB_hydrolase_fold"/>
</dbReference>
<evidence type="ECO:0000256" key="1">
    <source>
        <dbReference type="ARBA" id="ARBA00022729"/>
    </source>
</evidence>
<evidence type="ECO:0000256" key="3">
    <source>
        <dbReference type="SAM" id="SignalP"/>
    </source>
</evidence>
<organism evidence="4">
    <name type="scientific">Streptomyces sp. R33</name>
    <dbReference type="NCBI Taxonomy" id="3238629"/>
    <lineage>
        <taxon>Bacteria</taxon>
        <taxon>Bacillati</taxon>
        <taxon>Actinomycetota</taxon>
        <taxon>Actinomycetes</taxon>
        <taxon>Kitasatosporales</taxon>
        <taxon>Streptomycetaceae</taxon>
        <taxon>Streptomyces</taxon>
    </lineage>
</organism>
<dbReference type="AlphaFoldDB" id="A0AB39XW51"/>
<dbReference type="PANTHER" id="PTHR43037:SF5">
    <property type="entry name" value="FERULOYL ESTERASE"/>
    <property type="match status" value="1"/>
</dbReference>
<evidence type="ECO:0000313" key="4">
    <source>
        <dbReference type="EMBL" id="XDV62104.1"/>
    </source>
</evidence>